<feature type="transmembrane region" description="Helical" evidence="1">
    <location>
        <begin position="178"/>
        <end position="199"/>
    </location>
</feature>
<keyword evidence="1" id="KW-1133">Transmembrane helix</keyword>
<evidence type="ECO:0000256" key="1">
    <source>
        <dbReference type="SAM" id="Phobius"/>
    </source>
</evidence>
<feature type="transmembrane region" description="Helical" evidence="1">
    <location>
        <begin position="39"/>
        <end position="59"/>
    </location>
</feature>
<feature type="transmembrane region" description="Helical" evidence="1">
    <location>
        <begin position="109"/>
        <end position="136"/>
    </location>
</feature>
<dbReference type="InterPro" id="IPR039447">
    <property type="entry name" value="UreH-like_TM_dom"/>
</dbReference>
<protein>
    <recommendedName>
        <fullName evidence="2">Urease accessory protein UreH-like transmembrane domain-containing protein</fullName>
    </recommendedName>
</protein>
<accession>A0A7C3UQ82</accession>
<feature type="domain" description="Urease accessory protein UreH-like transmembrane" evidence="2">
    <location>
        <begin position="7"/>
        <end position="189"/>
    </location>
</feature>
<feature type="transmembrane region" description="Helical" evidence="1">
    <location>
        <begin position="71"/>
        <end position="89"/>
    </location>
</feature>
<gene>
    <name evidence="3" type="ORF">ENX07_06940</name>
</gene>
<dbReference type="AlphaFoldDB" id="A0A7C3UQ82"/>
<comment type="caution">
    <text evidence="3">The sequence shown here is derived from an EMBL/GenBank/DDBJ whole genome shotgun (WGS) entry which is preliminary data.</text>
</comment>
<evidence type="ECO:0000313" key="3">
    <source>
        <dbReference type="EMBL" id="HGE99783.1"/>
    </source>
</evidence>
<keyword evidence="1" id="KW-0812">Transmembrane</keyword>
<dbReference type="EMBL" id="DTMQ01000042">
    <property type="protein sequence ID" value="HGE99783.1"/>
    <property type="molecule type" value="Genomic_DNA"/>
</dbReference>
<feature type="transmembrane region" description="Helical" evidence="1">
    <location>
        <begin position="6"/>
        <end position="32"/>
    </location>
</feature>
<organism evidence="3">
    <name type="scientific">candidate division WOR-3 bacterium</name>
    <dbReference type="NCBI Taxonomy" id="2052148"/>
    <lineage>
        <taxon>Bacteria</taxon>
        <taxon>Bacteria division WOR-3</taxon>
    </lineage>
</organism>
<keyword evidence="1" id="KW-0472">Membrane</keyword>
<reference evidence="3" key="1">
    <citation type="journal article" date="2020" name="mSystems">
        <title>Genome- and Community-Level Interaction Insights into Carbon Utilization and Element Cycling Functions of Hydrothermarchaeota in Hydrothermal Sediment.</title>
        <authorList>
            <person name="Zhou Z."/>
            <person name="Liu Y."/>
            <person name="Xu W."/>
            <person name="Pan J."/>
            <person name="Luo Z.H."/>
            <person name="Li M."/>
        </authorList>
    </citation>
    <scope>NUCLEOTIDE SEQUENCE [LARGE SCALE GENOMIC DNA]</scope>
    <source>
        <strain evidence="3">SpSt-906</strain>
    </source>
</reference>
<name>A0A7C3UQ82_UNCW3</name>
<feature type="transmembrane region" description="Helical" evidence="1">
    <location>
        <begin position="142"/>
        <end position="166"/>
    </location>
</feature>
<proteinExistence type="predicted"/>
<evidence type="ECO:0000259" key="2">
    <source>
        <dbReference type="Pfam" id="PF13386"/>
    </source>
</evidence>
<sequence length="206" mass="23559">MVGLLNLFLLGLTTSFGPCLFLCTPLIVPLIFTQRKHFIFLFLFSRLLSFLLLSFLAFLSGKILSPFFHQYRSLVFIVAGLFIFFLGIWSFSQRGIIFCPRRFKWENKYLFAIILGIILGFLPCPPSLAVLTYVILEGKNVFYSLLLGLAFGLGEISFPIFLTFFSQPFLSKTANDKSFRIVQVFSFLLLLLIGFQLLVKGLIRSY</sequence>
<dbReference type="Pfam" id="PF13386">
    <property type="entry name" value="DsbD_2"/>
    <property type="match status" value="1"/>
</dbReference>